<dbReference type="Proteomes" id="UP000250086">
    <property type="component" value="Unassembled WGS sequence"/>
</dbReference>
<dbReference type="PANTHER" id="PTHR43482:SF1">
    <property type="entry name" value="PROTEIN AST1-RELATED"/>
    <property type="match status" value="1"/>
</dbReference>
<keyword evidence="3" id="KW-1185">Reference proteome</keyword>
<sequence length="325" mass="35353">MKAQRILFDDFGGPEVMYVADIELPEIKDNELILKIMAAGINPVDTKLRRGQSFLCSLIKEPKPWSLGSDVAGIVIKAGSKAAFKEGDVVTGLVGHRVYPCAYSTHVITDGARLVKLDNDTRLDEAASLLTAGITAYNIASMIVDDIQTRSLDVKDSKVLVTGATGGVGHILLQLLIHFGLSVSSLSQNKEDAFLKSLALDGRLSYLDENNESFESFDYVVDNIGFDTGLAFFNYLKTDGLLITVPTITADFIKEHTPCDKRSASVLSHSDNALIKKLMDMLYANKLKVNISGRYALQDIAKAHSQIESCHTKGKIVLLPNGLCS</sequence>
<dbReference type="InterPro" id="IPR052585">
    <property type="entry name" value="Lipid_raft_assoc_Zn_ADH"/>
</dbReference>
<dbReference type="PANTHER" id="PTHR43482">
    <property type="entry name" value="PROTEIN AST1-RELATED"/>
    <property type="match status" value="1"/>
</dbReference>
<reference evidence="2 3" key="1">
    <citation type="submission" date="2018-06" db="EMBL/GenBank/DDBJ databases">
        <authorList>
            <consortium name="Pathogen Informatics"/>
            <person name="Doyle S."/>
        </authorList>
    </citation>
    <scope>NUCLEOTIDE SEQUENCE [LARGE SCALE GENOMIC DNA]</scope>
    <source>
        <strain evidence="2 3">NCTC13093</strain>
    </source>
</reference>
<dbReference type="Pfam" id="PF13602">
    <property type="entry name" value="ADH_zinc_N_2"/>
    <property type="match status" value="1"/>
</dbReference>
<keyword evidence="2" id="KW-0560">Oxidoreductase</keyword>
<evidence type="ECO:0000313" key="2">
    <source>
        <dbReference type="EMBL" id="SPT68817.1"/>
    </source>
</evidence>
<feature type="domain" description="Enoyl reductase (ER)" evidence="1">
    <location>
        <begin position="12"/>
        <end position="318"/>
    </location>
</feature>
<dbReference type="InterPro" id="IPR013154">
    <property type="entry name" value="ADH-like_N"/>
</dbReference>
<dbReference type="RefSeq" id="WP_113743032.1">
    <property type="nucleotide sequence ID" value="NZ_UAPU01000005.1"/>
</dbReference>
<gene>
    <name evidence="2" type="primary">qorA</name>
    <name evidence="2" type="ORF">NCTC13093_00160</name>
</gene>
<dbReference type="Pfam" id="PF08240">
    <property type="entry name" value="ADH_N"/>
    <property type="match status" value="1"/>
</dbReference>
<evidence type="ECO:0000313" key="3">
    <source>
        <dbReference type="Proteomes" id="UP000250086"/>
    </source>
</evidence>
<accession>A0A2X0WEL9</accession>
<dbReference type="EMBL" id="UAPV01000001">
    <property type="protein sequence ID" value="SPT68817.1"/>
    <property type="molecule type" value="Genomic_DNA"/>
</dbReference>
<dbReference type="EC" id="1.6.5.5" evidence="2"/>
<dbReference type="SUPFAM" id="SSF51735">
    <property type="entry name" value="NAD(P)-binding Rossmann-fold domains"/>
    <property type="match status" value="1"/>
</dbReference>
<organism evidence="2 3">
    <name type="scientific">Anaerobiospirillum thomasii</name>
    <dbReference type="NCBI Taxonomy" id="179995"/>
    <lineage>
        <taxon>Bacteria</taxon>
        <taxon>Pseudomonadati</taxon>
        <taxon>Pseudomonadota</taxon>
        <taxon>Gammaproteobacteria</taxon>
        <taxon>Aeromonadales</taxon>
        <taxon>Succinivibrionaceae</taxon>
        <taxon>Anaerobiospirillum</taxon>
    </lineage>
</organism>
<proteinExistence type="predicted"/>
<dbReference type="SMART" id="SM00829">
    <property type="entry name" value="PKS_ER"/>
    <property type="match status" value="1"/>
</dbReference>
<dbReference type="InterPro" id="IPR036291">
    <property type="entry name" value="NAD(P)-bd_dom_sf"/>
</dbReference>
<dbReference type="SUPFAM" id="SSF50129">
    <property type="entry name" value="GroES-like"/>
    <property type="match status" value="1"/>
</dbReference>
<dbReference type="Gene3D" id="3.40.50.720">
    <property type="entry name" value="NAD(P)-binding Rossmann-like Domain"/>
    <property type="match status" value="1"/>
</dbReference>
<evidence type="ECO:0000259" key="1">
    <source>
        <dbReference type="SMART" id="SM00829"/>
    </source>
</evidence>
<name>A0A2X0WEL9_9GAMM</name>
<dbReference type="CDD" id="cd05289">
    <property type="entry name" value="MDR_like_2"/>
    <property type="match status" value="1"/>
</dbReference>
<dbReference type="InterPro" id="IPR011032">
    <property type="entry name" value="GroES-like_sf"/>
</dbReference>
<dbReference type="OrthoDB" id="9785812at2"/>
<dbReference type="GO" id="GO:0003960">
    <property type="term" value="F:quinone reductase (NADPH) activity"/>
    <property type="evidence" value="ECO:0007669"/>
    <property type="project" value="UniProtKB-EC"/>
</dbReference>
<dbReference type="InterPro" id="IPR020843">
    <property type="entry name" value="ER"/>
</dbReference>
<protein>
    <submittedName>
        <fullName evidence="2">Quinone oxidoreductase 1</fullName>
        <ecNumber evidence="2">1.6.5.5</ecNumber>
    </submittedName>
</protein>
<dbReference type="AlphaFoldDB" id="A0A2X0WEL9"/>
<dbReference type="Gene3D" id="3.90.180.10">
    <property type="entry name" value="Medium-chain alcohol dehydrogenases, catalytic domain"/>
    <property type="match status" value="1"/>
</dbReference>